<dbReference type="GO" id="GO:0004622">
    <property type="term" value="F:phosphatidylcholine lysophospholipase activity"/>
    <property type="evidence" value="ECO:0007669"/>
    <property type="project" value="TreeGrafter"/>
</dbReference>
<dbReference type="CDD" id="cd01822">
    <property type="entry name" value="Lysophospholipase_L1_like"/>
    <property type="match status" value="1"/>
</dbReference>
<dbReference type="STRING" id="192903.SAMN04488513_103255"/>
<dbReference type="Proteomes" id="UP000184543">
    <property type="component" value="Unassembled WGS sequence"/>
</dbReference>
<dbReference type="Pfam" id="PF13472">
    <property type="entry name" value="Lipase_GDSL_2"/>
    <property type="match status" value="1"/>
</dbReference>
<evidence type="ECO:0000259" key="1">
    <source>
        <dbReference type="Pfam" id="PF13472"/>
    </source>
</evidence>
<evidence type="ECO:0000313" key="3">
    <source>
        <dbReference type="Proteomes" id="UP000184543"/>
    </source>
</evidence>
<name>A0A1M6HZ96_9FLAO</name>
<keyword evidence="3" id="KW-1185">Reference proteome</keyword>
<dbReference type="Gene3D" id="3.40.50.1110">
    <property type="entry name" value="SGNH hydrolase"/>
    <property type="match status" value="1"/>
</dbReference>
<dbReference type="InterPro" id="IPR036514">
    <property type="entry name" value="SGNH_hydro_sf"/>
</dbReference>
<dbReference type="PANTHER" id="PTHR30383">
    <property type="entry name" value="THIOESTERASE 1/PROTEASE 1/LYSOPHOSPHOLIPASE L1"/>
    <property type="match status" value="1"/>
</dbReference>
<sequence>MRNILKFSYFLWVILLVSCGEGSKKEASKASEEAPRDPKTEVKDNAKVILFFGNSLTAGYGIDMEEAFPALIQARLDSLGLNYKAINSGLSGETTSSGLNRLKWVLDQQVDIFVLELGANDGLRGVSLVETKKNLQSMIDLVRAKSPDIKIILAGMQIPPNMGQAYAIEFGRLFPELAEANNVDLIPFLLENVAGRAELNIEDGIHPTAEGHKIVMENVWQVLEEHLVAPKLDQ</sequence>
<dbReference type="InterPro" id="IPR051532">
    <property type="entry name" value="Ester_Hydrolysis_Enzymes"/>
</dbReference>
<evidence type="ECO:0000313" key="2">
    <source>
        <dbReference type="EMBL" id="SHJ27559.1"/>
    </source>
</evidence>
<dbReference type="OrthoDB" id="9786188at2"/>
<dbReference type="PROSITE" id="PS51257">
    <property type="entry name" value="PROKAR_LIPOPROTEIN"/>
    <property type="match status" value="1"/>
</dbReference>
<dbReference type="InterPro" id="IPR013830">
    <property type="entry name" value="SGNH_hydro"/>
</dbReference>
<gene>
    <name evidence="2" type="ORF">SAMN04488513_103255</name>
</gene>
<dbReference type="EMBL" id="FQYU01000003">
    <property type="protein sequence ID" value="SHJ27559.1"/>
    <property type="molecule type" value="Genomic_DNA"/>
</dbReference>
<protein>
    <submittedName>
        <fullName evidence="2">Acyl-CoA thioesterase-1</fullName>
    </submittedName>
</protein>
<dbReference type="AlphaFoldDB" id="A0A1M6HZ96"/>
<accession>A0A1M6HZ96</accession>
<organism evidence="2 3">
    <name type="scientific">Pseudozobellia thermophila</name>
    <dbReference type="NCBI Taxonomy" id="192903"/>
    <lineage>
        <taxon>Bacteria</taxon>
        <taxon>Pseudomonadati</taxon>
        <taxon>Bacteroidota</taxon>
        <taxon>Flavobacteriia</taxon>
        <taxon>Flavobacteriales</taxon>
        <taxon>Flavobacteriaceae</taxon>
        <taxon>Pseudozobellia</taxon>
    </lineage>
</organism>
<dbReference type="SUPFAM" id="SSF52266">
    <property type="entry name" value="SGNH hydrolase"/>
    <property type="match status" value="1"/>
</dbReference>
<reference evidence="3" key="1">
    <citation type="submission" date="2016-11" db="EMBL/GenBank/DDBJ databases">
        <authorList>
            <person name="Varghese N."/>
            <person name="Submissions S."/>
        </authorList>
    </citation>
    <scope>NUCLEOTIDE SEQUENCE [LARGE SCALE GENOMIC DNA]</scope>
    <source>
        <strain evidence="3">DSM 19858</strain>
    </source>
</reference>
<feature type="domain" description="SGNH hydrolase-type esterase" evidence="1">
    <location>
        <begin position="51"/>
        <end position="214"/>
    </location>
</feature>
<proteinExistence type="predicted"/>
<dbReference type="RefSeq" id="WP_072993541.1">
    <property type="nucleotide sequence ID" value="NZ_FQYU01000003.1"/>
</dbReference>
<dbReference type="PANTHER" id="PTHR30383:SF24">
    <property type="entry name" value="THIOESTERASE 1_PROTEASE 1_LYSOPHOSPHOLIPASE L1"/>
    <property type="match status" value="1"/>
</dbReference>